<proteinExistence type="predicted"/>
<dbReference type="EMBL" id="LN651281">
    <property type="protein sequence ID" value="CEJ17648.1"/>
    <property type="molecule type" value="Genomic_DNA"/>
</dbReference>
<dbReference type="Proteomes" id="UP000053470">
    <property type="component" value="Unassembled WGS sequence"/>
</dbReference>
<name>A0A7U7JF58_RALSL</name>
<organism evidence="2 3">
    <name type="scientific">Ralstonia solanacearum IPO1609</name>
    <dbReference type="NCBI Taxonomy" id="564066"/>
    <lineage>
        <taxon>Bacteria</taxon>
        <taxon>Pseudomonadati</taxon>
        <taxon>Pseudomonadota</taxon>
        <taxon>Betaproteobacteria</taxon>
        <taxon>Burkholderiales</taxon>
        <taxon>Burkholderiaceae</taxon>
        <taxon>Ralstonia</taxon>
        <taxon>Ralstonia solanacearum species complex</taxon>
    </lineage>
</organism>
<keyword evidence="3" id="KW-1185">Reference proteome</keyword>
<gene>
    <name evidence="2" type="ORF">RSIPO_04344</name>
</gene>
<accession>A0A7U7JF58</accession>
<dbReference type="Gene3D" id="3.30.499.10">
    <property type="entry name" value="Aconitase, domain 3"/>
    <property type="match status" value="1"/>
</dbReference>
<dbReference type="InterPro" id="IPR006249">
    <property type="entry name" value="Aconitase/IRP2"/>
</dbReference>
<dbReference type="PANTHER" id="PTHR11670">
    <property type="entry name" value="ACONITASE/IRON-RESPONSIVE ELEMENT FAMILY MEMBER"/>
    <property type="match status" value="1"/>
</dbReference>
<keyword evidence="1" id="KW-0408">Iron</keyword>
<dbReference type="AlphaFoldDB" id="A0A7U7JF58"/>
<dbReference type="InterPro" id="IPR036008">
    <property type="entry name" value="Aconitase_4Fe-4S_dom"/>
</dbReference>
<evidence type="ECO:0000313" key="3">
    <source>
        <dbReference type="Proteomes" id="UP000053470"/>
    </source>
</evidence>
<dbReference type="InterPro" id="IPR015931">
    <property type="entry name" value="Acnase/IPM_dHydase_lsu_aba_1/3"/>
</dbReference>
<evidence type="ECO:0000256" key="1">
    <source>
        <dbReference type="ARBA" id="ARBA00023004"/>
    </source>
</evidence>
<sequence>MFGKTLERLPVVLRLLLENTLRNTEGRERQRAVEGLLRWLETGMSEEEIAFQPARVLMHDTTSTPALVDIAAIRDALAKDPAGG</sequence>
<protein>
    <submittedName>
        <fullName evidence="2">Aconitate hydratase, n-terminal protein</fullName>
    </submittedName>
</protein>
<reference evidence="2" key="1">
    <citation type="submission" date="2014-11" db="EMBL/GenBank/DDBJ databases">
        <authorList>
            <person name="Genoscope - CEA"/>
        </authorList>
    </citation>
    <scope>NUCLEOTIDE SEQUENCE</scope>
    <source>
        <strain evidence="2">IPO1609</strain>
    </source>
</reference>
<evidence type="ECO:0000313" key="2">
    <source>
        <dbReference type="EMBL" id="CEJ17648.1"/>
    </source>
</evidence>
<dbReference type="SUPFAM" id="SSF53732">
    <property type="entry name" value="Aconitase iron-sulfur domain"/>
    <property type="match status" value="1"/>
</dbReference>
<reference evidence="2" key="2">
    <citation type="submission" date="2022-04" db="EMBL/GenBank/DDBJ databases">
        <title>Genomic draft of R. solanacearum strain IPO1609, a phylotype IIB1/biovar 2/race 3 strain isolated from potato in Europe.</title>
        <authorList>
            <person name="Boucher C."/>
            <person name="Carrere S."/>
            <person name="Dossat C."/>
            <person name="Elbaz M."/>
            <person name="Genin S."/>
            <person name="Gouzy J."/>
            <person name="Prior P."/>
            <person name="Segurens B."/>
            <person name="Wincker P."/>
        </authorList>
    </citation>
    <scope>NUCLEOTIDE SEQUENCE</scope>
    <source>
        <strain evidence="2">IPO1609</strain>
    </source>
</reference>